<name>A0AAV7EZV4_ARIFI</name>
<evidence type="ECO:0000313" key="2">
    <source>
        <dbReference type="EMBL" id="KAG9453670.1"/>
    </source>
</evidence>
<evidence type="ECO:0000313" key="3">
    <source>
        <dbReference type="Proteomes" id="UP000825729"/>
    </source>
</evidence>
<protein>
    <recommendedName>
        <fullName evidence="1">Putative plant transposon protein domain-containing protein</fullName>
    </recommendedName>
</protein>
<evidence type="ECO:0000259" key="1">
    <source>
        <dbReference type="Pfam" id="PF20167"/>
    </source>
</evidence>
<organism evidence="2 3">
    <name type="scientific">Aristolochia fimbriata</name>
    <name type="common">White veined hardy Dutchman's pipe vine</name>
    <dbReference type="NCBI Taxonomy" id="158543"/>
    <lineage>
        <taxon>Eukaryota</taxon>
        <taxon>Viridiplantae</taxon>
        <taxon>Streptophyta</taxon>
        <taxon>Embryophyta</taxon>
        <taxon>Tracheophyta</taxon>
        <taxon>Spermatophyta</taxon>
        <taxon>Magnoliopsida</taxon>
        <taxon>Magnoliidae</taxon>
        <taxon>Piperales</taxon>
        <taxon>Aristolochiaceae</taxon>
        <taxon>Aristolochia</taxon>
    </lineage>
</organism>
<dbReference type="InterPro" id="IPR046796">
    <property type="entry name" value="Transposase_32_dom"/>
</dbReference>
<dbReference type="Pfam" id="PF20167">
    <property type="entry name" value="Transposase_32"/>
    <property type="match status" value="1"/>
</dbReference>
<reference evidence="2 3" key="1">
    <citation type="submission" date="2021-07" db="EMBL/GenBank/DDBJ databases">
        <title>The Aristolochia fimbriata genome: insights into angiosperm evolution, floral development and chemical biosynthesis.</title>
        <authorList>
            <person name="Jiao Y."/>
        </authorList>
    </citation>
    <scope>NUCLEOTIDE SEQUENCE [LARGE SCALE GENOMIC DNA]</scope>
    <source>
        <strain evidence="2">IBCAS-2021</strain>
        <tissue evidence="2">Leaf</tissue>
    </source>
</reference>
<sequence>MPQKYMTLKKQLMTPSDPRRLLSAIAKQRYIEVDQKKKLCKEHDRAAALVEVCCTASPRRRRDSSRVHENMVEAEDYFCVVRQRQVRFDRRTINDFYGLRDEEMDMLHLCHEVSLDDLVAYLFPDGVEGICVWSQEFGCILSVRLLPTTHYTEVIVNRSYILYAIMIGHPVNVGLQIQEAMQHTCDTVSRGLYYPSLVTALCEAVGIPVRSSEHIVGPEKPLTMTFIKNVYR</sequence>
<dbReference type="EMBL" id="JAINDJ010000003">
    <property type="protein sequence ID" value="KAG9453670.1"/>
    <property type="molecule type" value="Genomic_DNA"/>
</dbReference>
<accession>A0AAV7EZV4</accession>
<feature type="domain" description="Putative plant transposon protein" evidence="1">
    <location>
        <begin position="70"/>
        <end position="208"/>
    </location>
</feature>
<proteinExistence type="predicted"/>
<keyword evidence="3" id="KW-1185">Reference proteome</keyword>
<dbReference type="AlphaFoldDB" id="A0AAV7EZV4"/>
<gene>
    <name evidence="2" type="ORF">H6P81_006574</name>
</gene>
<dbReference type="Proteomes" id="UP000825729">
    <property type="component" value="Unassembled WGS sequence"/>
</dbReference>
<comment type="caution">
    <text evidence="2">The sequence shown here is derived from an EMBL/GenBank/DDBJ whole genome shotgun (WGS) entry which is preliminary data.</text>
</comment>